<dbReference type="Gene3D" id="3.40.50.300">
    <property type="entry name" value="P-loop containing nucleotide triphosphate hydrolases"/>
    <property type="match status" value="1"/>
</dbReference>
<dbReference type="SUPFAM" id="SSF52540">
    <property type="entry name" value="P-loop containing nucleoside triphosphate hydrolases"/>
    <property type="match status" value="1"/>
</dbReference>
<feature type="domain" description="Orc1-like AAA ATPase" evidence="3">
    <location>
        <begin position="173"/>
        <end position="317"/>
    </location>
</feature>
<evidence type="ECO:0000256" key="2">
    <source>
        <dbReference type="SAM" id="Phobius"/>
    </source>
</evidence>
<evidence type="ECO:0000313" key="5">
    <source>
        <dbReference type="EMBL" id="KAF8483355.1"/>
    </source>
</evidence>
<keyword evidence="2" id="KW-0472">Membrane</keyword>
<dbReference type="OrthoDB" id="511599at2759"/>
<dbReference type="Proteomes" id="UP000759537">
    <property type="component" value="Unassembled WGS sequence"/>
</dbReference>
<dbReference type="PANTHER" id="PTHR36168:SF1">
    <property type="entry name" value="ORC1-LIKE AAA ATPASE DOMAIN-CONTAINING PROTEIN"/>
    <property type="match status" value="1"/>
</dbReference>
<sequence length="580" mass="66092">MRPAAIIFAFRFSNRRQSLAPLTIILRNPTYYPWGSVSERMFSHGTLPQNSTSGPEASRHPESATQPCLRENEARYLCRQQCRVTNMSEDQGVGRSPFLDAALAAFMGIGIAFVGGAMYYAWYKKNVLDKIELAFQGGYDPALELVVHAKNRHVTDADDEVDVKHDSWTKRLRRKEQDTLDRIIHGDETSHYYMILGCKGTGKTTMILDAMQANQAEGVAMCDAHPDLEVFRLRLGKALNYEYNEDSQTELFSRRDPREGGPGLDVERVLNKLEKVALRSAKRTGKPLILVLNNVHLFNNDGSGREMLLQLQQRAESWAASGILTLVMSSDDLWPYTVLRKNASRMNVLTVYDLTTEEALDACRRMRHYASLPMPLEENLTQAISILGGRLAYLNRVSRAFDMVEMARHMLAVEKGWLLGRIGLIRDCDDDVMDEQKWSSCTWLLLREFVKIRQEQEWQLEEAISGGKEVSLHELPLPSIPLYKCRQIMTRADFLEELDRANIISIDINHDVRPDSMLILQAAREVVEEEGFDDLLDSVRARIDEIESLHRTRELTFKDVDSGDRIRLTVDKGGVRLVED</sequence>
<feature type="transmembrane region" description="Helical" evidence="2">
    <location>
        <begin position="101"/>
        <end position="122"/>
    </location>
</feature>
<reference evidence="5" key="1">
    <citation type="submission" date="2019-10" db="EMBL/GenBank/DDBJ databases">
        <authorList>
            <consortium name="DOE Joint Genome Institute"/>
            <person name="Kuo A."/>
            <person name="Miyauchi S."/>
            <person name="Kiss E."/>
            <person name="Drula E."/>
            <person name="Kohler A."/>
            <person name="Sanchez-Garcia M."/>
            <person name="Andreopoulos B."/>
            <person name="Barry K.W."/>
            <person name="Bonito G."/>
            <person name="Buee M."/>
            <person name="Carver A."/>
            <person name="Chen C."/>
            <person name="Cichocki N."/>
            <person name="Clum A."/>
            <person name="Culley D."/>
            <person name="Crous P.W."/>
            <person name="Fauchery L."/>
            <person name="Girlanda M."/>
            <person name="Hayes R."/>
            <person name="Keri Z."/>
            <person name="LaButti K."/>
            <person name="Lipzen A."/>
            <person name="Lombard V."/>
            <person name="Magnuson J."/>
            <person name="Maillard F."/>
            <person name="Morin E."/>
            <person name="Murat C."/>
            <person name="Nolan M."/>
            <person name="Ohm R."/>
            <person name="Pangilinan J."/>
            <person name="Pereira M."/>
            <person name="Perotto S."/>
            <person name="Peter M."/>
            <person name="Riley R."/>
            <person name="Sitrit Y."/>
            <person name="Stielow B."/>
            <person name="Szollosi G."/>
            <person name="Zifcakova L."/>
            <person name="Stursova M."/>
            <person name="Spatafora J.W."/>
            <person name="Tedersoo L."/>
            <person name="Vaario L.-M."/>
            <person name="Yamada A."/>
            <person name="Yan M."/>
            <person name="Wang P."/>
            <person name="Xu J."/>
            <person name="Bruns T."/>
            <person name="Baldrian P."/>
            <person name="Vilgalys R."/>
            <person name="Henrissat B."/>
            <person name="Grigoriev I.V."/>
            <person name="Hibbett D."/>
            <person name="Nagy L.G."/>
            <person name="Martin F.M."/>
        </authorList>
    </citation>
    <scope>NUCLEOTIDE SEQUENCE</scope>
    <source>
        <strain evidence="5">Prilba</strain>
    </source>
</reference>
<dbReference type="InterPro" id="IPR041664">
    <property type="entry name" value="AAA_16"/>
</dbReference>
<name>A0A9P5N0I8_9AGAM</name>
<evidence type="ECO:0000256" key="1">
    <source>
        <dbReference type="SAM" id="MobiDB-lite"/>
    </source>
</evidence>
<gene>
    <name evidence="5" type="ORF">DFH94DRAFT_645077</name>
</gene>
<keyword evidence="6" id="KW-1185">Reference proteome</keyword>
<dbReference type="PANTHER" id="PTHR36168">
    <property type="entry name" value="CHROMOSOME 1, WHOLE GENOME SHOTGUN SEQUENCE"/>
    <property type="match status" value="1"/>
</dbReference>
<dbReference type="InterPro" id="IPR056808">
    <property type="entry name" value="HTH_AAA"/>
</dbReference>
<organism evidence="5 6">
    <name type="scientific">Russula ochroleuca</name>
    <dbReference type="NCBI Taxonomy" id="152965"/>
    <lineage>
        <taxon>Eukaryota</taxon>
        <taxon>Fungi</taxon>
        <taxon>Dikarya</taxon>
        <taxon>Basidiomycota</taxon>
        <taxon>Agaricomycotina</taxon>
        <taxon>Agaricomycetes</taxon>
        <taxon>Russulales</taxon>
        <taxon>Russulaceae</taxon>
        <taxon>Russula</taxon>
    </lineage>
</organism>
<dbReference type="Pfam" id="PF24913">
    <property type="entry name" value="WHD_AAA_fung"/>
    <property type="match status" value="1"/>
</dbReference>
<evidence type="ECO:0008006" key="7">
    <source>
        <dbReference type="Google" id="ProtNLM"/>
    </source>
</evidence>
<protein>
    <recommendedName>
        <fullName evidence="7">Orc1-like AAA ATPase domain-containing protein</fullName>
    </recommendedName>
</protein>
<reference evidence="5" key="2">
    <citation type="journal article" date="2020" name="Nat. Commun.">
        <title>Large-scale genome sequencing of mycorrhizal fungi provides insights into the early evolution of symbiotic traits.</title>
        <authorList>
            <person name="Miyauchi S."/>
            <person name="Kiss E."/>
            <person name="Kuo A."/>
            <person name="Drula E."/>
            <person name="Kohler A."/>
            <person name="Sanchez-Garcia M."/>
            <person name="Morin E."/>
            <person name="Andreopoulos B."/>
            <person name="Barry K.W."/>
            <person name="Bonito G."/>
            <person name="Buee M."/>
            <person name="Carver A."/>
            <person name="Chen C."/>
            <person name="Cichocki N."/>
            <person name="Clum A."/>
            <person name="Culley D."/>
            <person name="Crous P.W."/>
            <person name="Fauchery L."/>
            <person name="Girlanda M."/>
            <person name="Hayes R.D."/>
            <person name="Keri Z."/>
            <person name="LaButti K."/>
            <person name="Lipzen A."/>
            <person name="Lombard V."/>
            <person name="Magnuson J."/>
            <person name="Maillard F."/>
            <person name="Murat C."/>
            <person name="Nolan M."/>
            <person name="Ohm R.A."/>
            <person name="Pangilinan J."/>
            <person name="Pereira M.F."/>
            <person name="Perotto S."/>
            <person name="Peter M."/>
            <person name="Pfister S."/>
            <person name="Riley R."/>
            <person name="Sitrit Y."/>
            <person name="Stielow J.B."/>
            <person name="Szollosi G."/>
            <person name="Zifcakova L."/>
            <person name="Stursova M."/>
            <person name="Spatafora J.W."/>
            <person name="Tedersoo L."/>
            <person name="Vaario L.M."/>
            <person name="Yamada A."/>
            <person name="Yan M."/>
            <person name="Wang P."/>
            <person name="Xu J."/>
            <person name="Bruns T."/>
            <person name="Baldrian P."/>
            <person name="Vilgalys R."/>
            <person name="Dunand C."/>
            <person name="Henrissat B."/>
            <person name="Grigoriev I.V."/>
            <person name="Hibbett D."/>
            <person name="Nagy L.G."/>
            <person name="Martin F.M."/>
        </authorList>
    </citation>
    <scope>NUCLEOTIDE SEQUENCE</scope>
    <source>
        <strain evidence="5">Prilba</strain>
    </source>
</reference>
<dbReference type="EMBL" id="WHVB01000004">
    <property type="protein sequence ID" value="KAF8483355.1"/>
    <property type="molecule type" value="Genomic_DNA"/>
</dbReference>
<comment type="caution">
    <text evidence="5">The sequence shown here is derived from an EMBL/GenBank/DDBJ whole genome shotgun (WGS) entry which is preliminary data.</text>
</comment>
<dbReference type="InterPro" id="IPR027417">
    <property type="entry name" value="P-loop_NTPase"/>
</dbReference>
<evidence type="ECO:0000259" key="3">
    <source>
        <dbReference type="Pfam" id="PF13191"/>
    </source>
</evidence>
<dbReference type="Pfam" id="PF13191">
    <property type="entry name" value="AAA_16"/>
    <property type="match status" value="1"/>
</dbReference>
<feature type="domain" description="AAA protein C-terminal winged helix" evidence="4">
    <location>
        <begin position="421"/>
        <end position="547"/>
    </location>
</feature>
<feature type="compositionally biased region" description="Polar residues" evidence="1">
    <location>
        <begin position="46"/>
        <end position="55"/>
    </location>
</feature>
<keyword evidence="2" id="KW-1133">Transmembrane helix</keyword>
<accession>A0A9P5N0I8</accession>
<evidence type="ECO:0000313" key="6">
    <source>
        <dbReference type="Proteomes" id="UP000759537"/>
    </source>
</evidence>
<feature type="region of interest" description="Disordered" evidence="1">
    <location>
        <begin position="45"/>
        <end position="66"/>
    </location>
</feature>
<evidence type="ECO:0000259" key="4">
    <source>
        <dbReference type="Pfam" id="PF24913"/>
    </source>
</evidence>
<dbReference type="AlphaFoldDB" id="A0A9P5N0I8"/>
<proteinExistence type="predicted"/>
<keyword evidence="2" id="KW-0812">Transmembrane</keyword>